<keyword evidence="3" id="KW-1185">Reference proteome</keyword>
<accession>A0A9N8W7T3</accession>
<gene>
    <name evidence="2" type="ORF">AMORRO_LOCUS2132</name>
</gene>
<dbReference type="Gene3D" id="3.60.130.30">
    <property type="match status" value="1"/>
</dbReference>
<evidence type="ECO:0000313" key="2">
    <source>
        <dbReference type="EMBL" id="CAG8477210.1"/>
    </source>
</evidence>
<feature type="region of interest" description="Disordered" evidence="1">
    <location>
        <begin position="139"/>
        <end position="190"/>
    </location>
</feature>
<dbReference type="OrthoDB" id="10551214at2759"/>
<dbReference type="Proteomes" id="UP000789342">
    <property type="component" value="Unassembled WGS sequence"/>
</dbReference>
<organism evidence="2 3">
    <name type="scientific">Acaulospora morrowiae</name>
    <dbReference type="NCBI Taxonomy" id="94023"/>
    <lineage>
        <taxon>Eukaryota</taxon>
        <taxon>Fungi</taxon>
        <taxon>Fungi incertae sedis</taxon>
        <taxon>Mucoromycota</taxon>
        <taxon>Glomeromycotina</taxon>
        <taxon>Glomeromycetes</taxon>
        <taxon>Diversisporales</taxon>
        <taxon>Acaulosporaceae</taxon>
        <taxon>Acaulospora</taxon>
    </lineage>
</organism>
<dbReference type="AlphaFoldDB" id="A0A9N8W7T3"/>
<proteinExistence type="predicted"/>
<comment type="caution">
    <text evidence="2">The sequence shown here is derived from an EMBL/GenBank/DDBJ whole genome shotgun (WGS) entry which is preliminary data.</text>
</comment>
<evidence type="ECO:0000256" key="1">
    <source>
        <dbReference type="SAM" id="MobiDB-lite"/>
    </source>
</evidence>
<sequence>MDVNRIHLKAEKKLREEYNIPEIFNQSLKKKLGIAKETTRNVAIVVDFFDLSNSTIAEDMRVIIDQYYNHNLNNKKHQLREFKKELVEHFSAFTGGQLVFLELKLIIYVKQGHVITFRSNILVHGNLSVVADINNAESSTSSGMQKKFKPDIGCSKYSKLGSRSPKVRNSRRSHLDLQPARRGLPAQYRK</sequence>
<name>A0A9N8W7T3_9GLOM</name>
<protein>
    <submittedName>
        <fullName evidence="2">5399_t:CDS:1</fullName>
    </submittedName>
</protein>
<evidence type="ECO:0000313" key="3">
    <source>
        <dbReference type="Proteomes" id="UP000789342"/>
    </source>
</evidence>
<dbReference type="EMBL" id="CAJVPV010000872">
    <property type="protein sequence ID" value="CAG8477210.1"/>
    <property type="molecule type" value="Genomic_DNA"/>
</dbReference>
<reference evidence="2" key="1">
    <citation type="submission" date="2021-06" db="EMBL/GenBank/DDBJ databases">
        <authorList>
            <person name="Kallberg Y."/>
            <person name="Tangrot J."/>
            <person name="Rosling A."/>
        </authorList>
    </citation>
    <scope>NUCLEOTIDE SEQUENCE</scope>
    <source>
        <strain evidence="2">CL551</strain>
    </source>
</reference>